<evidence type="ECO:0000256" key="4">
    <source>
        <dbReference type="SAM" id="MobiDB-lite"/>
    </source>
</evidence>
<evidence type="ECO:0000313" key="6">
    <source>
        <dbReference type="EMBL" id="AOR51722.1"/>
    </source>
</evidence>
<dbReference type="CDD" id="cd10028">
    <property type="entry name" value="UDG-F2_TDG_MUG"/>
    <property type="match status" value="1"/>
</dbReference>
<keyword evidence="2" id="KW-0378">Hydrolase</keyword>
<dbReference type="PANTHER" id="PTHR12159">
    <property type="entry name" value="G/T AND G/U MISMATCH-SPECIFIC DNA GLYCOSYLASE"/>
    <property type="match status" value="1"/>
</dbReference>
<protein>
    <submittedName>
        <fullName evidence="6">G/T mismatch specific DNA glycosylase</fullName>
    </submittedName>
</protein>
<keyword evidence="1" id="KW-0227">DNA damage</keyword>
<dbReference type="InterPro" id="IPR036895">
    <property type="entry name" value="Uracil-DNA_glycosylase-like_sf"/>
</dbReference>
<evidence type="ECO:0000256" key="1">
    <source>
        <dbReference type="ARBA" id="ARBA00022763"/>
    </source>
</evidence>
<dbReference type="InterPro" id="IPR015637">
    <property type="entry name" value="MUG/TDG"/>
</dbReference>
<evidence type="ECO:0000256" key="3">
    <source>
        <dbReference type="ARBA" id="ARBA00023204"/>
    </source>
</evidence>
<gene>
    <name evidence="6" type="primary">TDG1</name>
</gene>
<keyword evidence="3" id="KW-0234">DNA repair</keyword>
<dbReference type="Pfam" id="PF03167">
    <property type="entry name" value="UDG"/>
    <property type="match status" value="1"/>
</dbReference>
<dbReference type="EMBL" id="KX517898">
    <property type="protein sequence ID" value="AOR51722.1"/>
    <property type="molecule type" value="mRNA"/>
</dbReference>
<feature type="compositionally biased region" description="Basic residues" evidence="4">
    <location>
        <begin position="109"/>
        <end position="119"/>
    </location>
</feature>
<feature type="region of interest" description="Disordered" evidence="4">
    <location>
        <begin position="46"/>
        <end position="131"/>
    </location>
</feature>
<dbReference type="InterPro" id="IPR005122">
    <property type="entry name" value="Uracil-DNA_glycosylase-like"/>
</dbReference>
<feature type="domain" description="Uracil-DNA glycosylase-like" evidence="5">
    <location>
        <begin position="170"/>
        <end position="363"/>
    </location>
</feature>
<accession>A0A1I9Q746</accession>
<feature type="region of interest" description="Disordered" evidence="4">
    <location>
        <begin position="295"/>
        <end position="318"/>
    </location>
</feature>
<dbReference type="Gene3D" id="3.40.470.10">
    <property type="entry name" value="Uracil-DNA glycosylase-like domain"/>
    <property type="match status" value="1"/>
</dbReference>
<sequence length="445" mass="50081">MTLTKPQKISSLFAHLSYSPARLAVPKSQAIPTSLRIQSIKMQKVKIKEEEEEDQTLYESSDPADRSNAMNIKREDQDIGSRSSSLTPAPSESVSRESSRAASPDLKTKNRRISLKRKPSSSTSLPGSAIKKDEEPVVPLEIIKPKKKKNITRKYADPSVYEHLKPISDYISEGNDVLFCGINPGLSSAREGHHYRGSTNRFWQCLSQSGLTKDTVTYADDHRLPGDYNIGITNLTSRATASASELSVQKDMRAGAPALLHKIQRFRPSVVCFVGKEIWREFEFMLNLGHLAQNRRSHKAGKTKETKGKRGAQKKQEGWELGPREWKVVHPAIEVDGIPKEKKETFFWVVSSTSGLVRDSMETRLKSWHALTDFVLSLKSGVFPIEFETSPDTPPGKSGEAKLRTYKVVDVEGVEAEVEKMWARIREKEKADESKREKEKKESDE</sequence>
<feature type="region of interest" description="Disordered" evidence="4">
    <location>
        <begin position="425"/>
        <end position="445"/>
    </location>
</feature>
<proteinExistence type="evidence at transcript level"/>
<reference evidence="6" key="1">
    <citation type="journal article" date="2016" name="Microb. Cell Fact.">
        <title>Regulation of carotenogenesis in the red yeast Xanthophyllomyces dendrorhous: the role of the transcriptional co-repressor complex Cyc8-Tup1 involved in catabolic repression.</title>
        <authorList>
            <person name="Cordova P."/>
            <person name="Alcaino J."/>
            <person name="Bravo N."/>
            <person name="Barahona S."/>
            <person name="Sepulveda D."/>
            <person name="Fernandez-Lobato M."/>
            <person name="Baeza M."/>
            <person name="Cifuentes V."/>
        </authorList>
    </citation>
    <scope>NUCLEOTIDE SEQUENCE</scope>
    <source>
        <strain evidence="6">UCD 67-385</strain>
    </source>
</reference>
<dbReference type="GO" id="GO:0006285">
    <property type="term" value="P:base-excision repair, AP site formation"/>
    <property type="evidence" value="ECO:0007669"/>
    <property type="project" value="InterPro"/>
</dbReference>
<evidence type="ECO:0000259" key="5">
    <source>
        <dbReference type="Pfam" id="PF03167"/>
    </source>
</evidence>
<dbReference type="AlphaFoldDB" id="A0A1I9Q746"/>
<organism evidence="6">
    <name type="scientific">Phaffia rhodozyma</name>
    <name type="common">Yeast</name>
    <name type="synonym">Xanthophyllomyces dendrorhous</name>
    <dbReference type="NCBI Taxonomy" id="264483"/>
    <lineage>
        <taxon>Eukaryota</taxon>
        <taxon>Fungi</taxon>
        <taxon>Dikarya</taxon>
        <taxon>Basidiomycota</taxon>
        <taxon>Agaricomycotina</taxon>
        <taxon>Tremellomycetes</taxon>
        <taxon>Cystofilobasidiales</taxon>
        <taxon>Mrakiaceae</taxon>
        <taxon>Phaffia</taxon>
    </lineage>
</organism>
<dbReference type="GO" id="GO:0004844">
    <property type="term" value="F:uracil DNA N-glycosylase activity"/>
    <property type="evidence" value="ECO:0007669"/>
    <property type="project" value="TreeGrafter"/>
</dbReference>
<feature type="compositionally biased region" description="Basic and acidic residues" evidence="4">
    <location>
        <begin position="302"/>
        <end position="318"/>
    </location>
</feature>
<dbReference type="GO" id="GO:0008263">
    <property type="term" value="F:pyrimidine-specific mismatch base pair DNA N-glycosylase activity"/>
    <property type="evidence" value="ECO:0007669"/>
    <property type="project" value="TreeGrafter"/>
</dbReference>
<dbReference type="PANTHER" id="PTHR12159:SF9">
    <property type="entry name" value="G_T MISMATCH-SPECIFIC THYMINE DNA GLYCOSYLASE"/>
    <property type="match status" value="1"/>
</dbReference>
<evidence type="ECO:0000256" key="2">
    <source>
        <dbReference type="ARBA" id="ARBA00022801"/>
    </source>
</evidence>
<dbReference type="SUPFAM" id="SSF52141">
    <property type="entry name" value="Uracil-DNA glycosylase-like"/>
    <property type="match status" value="1"/>
</dbReference>
<name>A0A1I9Q746_PHARH</name>